<organism evidence="1 2">
    <name type="scientific">Lecanicillium saksenae</name>
    <dbReference type="NCBI Taxonomy" id="468837"/>
    <lineage>
        <taxon>Eukaryota</taxon>
        <taxon>Fungi</taxon>
        <taxon>Dikarya</taxon>
        <taxon>Ascomycota</taxon>
        <taxon>Pezizomycotina</taxon>
        <taxon>Sordariomycetes</taxon>
        <taxon>Hypocreomycetidae</taxon>
        <taxon>Hypocreales</taxon>
        <taxon>Cordycipitaceae</taxon>
        <taxon>Lecanicillium</taxon>
    </lineage>
</organism>
<name>A0ACC1QJ34_9HYPO</name>
<gene>
    <name evidence="1" type="ORF">NLG97_g8862</name>
</gene>
<evidence type="ECO:0000313" key="1">
    <source>
        <dbReference type="EMBL" id="KAJ3477361.1"/>
    </source>
</evidence>
<protein>
    <submittedName>
        <fullName evidence="1">Uncharacterized protein</fullName>
    </submittedName>
</protein>
<evidence type="ECO:0000313" key="2">
    <source>
        <dbReference type="Proteomes" id="UP001148737"/>
    </source>
</evidence>
<dbReference type="Proteomes" id="UP001148737">
    <property type="component" value="Unassembled WGS sequence"/>
</dbReference>
<reference evidence="1" key="1">
    <citation type="submission" date="2022-07" db="EMBL/GenBank/DDBJ databases">
        <title>Genome Sequence of Lecanicillium saksenae.</title>
        <authorList>
            <person name="Buettner E."/>
        </authorList>
    </citation>
    <scope>NUCLEOTIDE SEQUENCE</scope>
    <source>
        <strain evidence="1">VT-O1</strain>
    </source>
</reference>
<proteinExistence type="predicted"/>
<dbReference type="EMBL" id="JANAKD010001664">
    <property type="protein sequence ID" value="KAJ3477361.1"/>
    <property type="molecule type" value="Genomic_DNA"/>
</dbReference>
<comment type="caution">
    <text evidence="1">The sequence shown here is derived from an EMBL/GenBank/DDBJ whole genome shotgun (WGS) entry which is preliminary data.</text>
</comment>
<sequence length="288" mass="31599">MSADAEKEKAARRRRDKAQLSCNLCRKRKQPCWNCSSRGLASSCTFPENSNVPSAPASGSGTTKATSFQDRINHLESLVVQLLQQDGGNSDQKSPLPQLCAKCSEPLSGEPSASSTSHRPPPPTTQKTATTPALATAAVTSPRSASHTLDVGKLQIDSVKSAYVSSPHWSAVLSGLSELKSFWQTAEAEDAAEDDNNDDFFPGDQSDNQYYKREPDDSESPPQVLAAVPGKRRFQLLFGGYKRQSLDEILQVLPPRDVVDRLVLLYFNNMMLPLFSQRYEAIKNPQIK</sequence>
<keyword evidence="2" id="KW-1185">Reference proteome</keyword>
<accession>A0ACC1QJ34</accession>